<keyword evidence="2" id="KW-0433">Leucine-rich repeat</keyword>
<keyword evidence="5" id="KW-0611">Plant defense</keyword>
<feature type="domain" description="Disease resistance protein At4g27190-like leucine-rich repeats" evidence="10">
    <location>
        <begin position="1240"/>
        <end position="1366"/>
    </location>
</feature>
<dbReference type="Gene3D" id="3.40.50.300">
    <property type="entry name" value="P-loop containing nucleotide triphosphate hydrolases"/>
    <property type="match status" value="1"/>
</dbReference>
<feature type="compositionally biased region" description="Basic and acidic residues" evidence="8">
    <location>
        <begin position="1583"/>
        <end position="1599"/>
    </location>
</feature>
<feature type="domain" description="Disease resistance R13L4/SHOC-2-like LRR" evidence="11">
    <location>
        <begin position="572"/>
        <end position="684"/>
    </location>
</feature>
<evidence type="ECO:0000313" key="13">
    <source>
        <dbReference type="Proteomes" id="UP000824120"/>
    </source>
</evidence>
<dbReference type="Pfam" id="PF00931">
    <property type="entry name" value="NB-ARC"/>
    <property type="match status" value="1"/>
</dbReference>
<keyword evidence="3" id="KW-0677">Repeat</keyword>
<dbReference type="InterPro" id="IPR050905">
    <property type="entry name" value="Plant_NBS-LRR"/>
</dbReference>
<dbReference type="PANTHER" id="PTHR33463">
    <property type="entry name" value="NB-ARC DOMAIN-CONTAINING PROTEIN-RELATED"/>
    <property type="match status" value="1"/>
</dbReference>
<dbReference type="InterPro" id="IPR055414">
    <property type="entry name" value="LRR_R13L4/SHOC2-like"/>
</dbReference>
<dbReference type="Pfam" id="PF23247">
    <property type="entry name" value="LRR_RPS2"/>
    <property type="match status" value="4"/>
</dbReference>
<dbReference type="InterPro" id="IPR032675">
    <property type="entry name" value="LRR_dom_sf"/>
</dbReference>
<evidence type="ECO:0000259" key="10">
    <source>
        <dbReference type="Pfam" id="PF23247"/>
    </source>
</evidence>
<evidence type="ECO:0000259" key="11">
    <source>
        <dbReference type="Pfam" id="PF23598"/>
    </source>
</evidence>
<keyword evidence="13" id="KW-1185">Reference proteome</keyword>
<feature type="domain" description="Disease resistance protein At4g27190-like leucine-rich repeats" evidence="10">
    <location>
        <begin position="1408"/>
        <end position="1534"/>
    </location>
</feature>
<protein>
    <recommendedName>
        <fullName evidence="14">Disease resistance protein</fullName>
    </recommendedName>
</protein>
<dbReference type="GO" id="GO:0006952">
    <property type="term" value="P:defense response"/>
    <property type="evidence" value="ECO:0007669"/>
    <property type="project" value="UniProtKB-KW"/>
</dbReference>
<gene>
    <name evidence="12" type="ORF">H5410_022614</name>
</gene>
<dbReference type="PANTHER" id="PTHR33463:SF198">
    <property type="entry name" value="RPP4C3"/>
    <property type="match status" value="1"/>
</dbReference>
<evidence type="ECO:0000256" key="5">
    <source>
        <dbReference type="ARBA" id="ARBA00022821"/>
    </source>
</evidence>
<evidence type="ECO:0000259" key="9">
    <source>
        <dbReference type="Pfam" id="PF00931"/>
    </source>
</evidence>
<dbReference type="Proteomes" id="UP000824120">
    <property type="component" value="Chromosome 4"/>
</dbReference>
<evidence type="ECO:0000256" key="6">
    <source>
        <dbReference type="ARBA" id="ARBA00022840"/>
    </source>
</evidence>
<name>A0A9J5ZFY6_SOLCO</name>
<evidence type="ECO:0008006" key="14">
    <source>
        <dbReference type="Google" id="ProtNLM"/>
    </source>
</evidence>
<dbReference type="EMBL" id="JACXVP010000004">
    <property type="protein sequence ID" value="KAG5611333.1"/>
    <property type="molecule type" value="Genomic_DNA"/>
</dbReference>
<dbReference type="Gene3D" id="3.80.10.10">
    <property type="entry name" value="Ribonuclease Inhibitor"/>
    <property type="match status" value="4"/>
</dbReference>
<evidence type="ECO:0000256" key="2">
    <source>
        <dbReference type="ARBA" id="ARBA00022614"/>
    </source>
</evidence>
<comment type="similarity">
    <text evidence="1">Belongs to the disease resistance NB-LRR family.</text>
</comment>
<keyword evidence="4" id="KW-0547">Nucleotide-binding</keyword>
<sequence>MEFLSIFVKMITDCLIQPVARGIGYFYYYKSNITSLDEESQKLENIRHGVEERAEAARRNLQVISPNVEAWLTSVDITTADVAAVMQRGRIEVERYGWCPNLKSRYSLSKRAKKITLEMIELRNEGNKHDVFCYPVVEIEAISSNSTEEFDSRKLQEEEVMAALRDDGVNMIGICGMGGVGKTTLAEKIRARAKQERLFDDVVMVTVSQQPDFKRIQGETAREVGLTLEGDNLWSRGDRLRSRLKDQNSRVLIILDDVWEALHDLEKLGIPRGSNHNHRCKVTLTTRLRDVCEAMEAQKFMEVGTLLENEAWILFRQKAGNLVDHPSLLDIAKDVAKECKGLPLAIITVAGALKRKTKPSWEDALKQLRDAKTRNIPGVHTKVYKILRLSYDHLESDEARYLFLLCSLFEEDSDIWTEDLLRYVMRLGIFSEIENLEHARNRLCLLLETLKGCFLLSQGSDKNYVKMHDVVRDVAIYIASEGELIFMVSHNVNSEEFPRRISYENFSHMSIVANKFAELPRPIVCPNLKLLMLKLCFEKTFKLQDNFFDGMSKLNVLSMRGDRYKESIWPLPGSIQRLSSLRTLCLSKLRLDDISVIGELVTLEILSIKDSQLKELPVEIGKLTNLIILELQNYKQVELERISPGVLSRLVRLEELHMVAVEHFSYSLLRELESLSRLTALTLSKCSGDVIYNNLGLSSKLTRYALTLGRAYRMTSTIDDYDKNISLEVTETTPLGDWICHKLRKSELVHSTGEGSKNVLTELQLDEFQNVKYLLLDDCDSLTHLLKIHCQNNIPFPELKRLEVSRCRGLQYVFCVPLAGRSWTVVCPNDEEEEISRRTREVIKFPNLYELDLHSLECLTYFCRDSVESIEFPRLREMSFFELPEFQNFLPTTNNSITHSNPLFDEKVSCLNLEELSIDGANSISALCSHQLPTAYFNKLESLYVSNCGKLRNMMSPSVARGVFNLRILKIDGCQSMEEVITEEEQQGEEIMTNEPLFPLLQELRLQSLPWLGHFFVTKHALEFPFLREVTIHDCREMDTFVQQGFVSLERVNNDDEVNNKVMFNSKVSFPSLEELYINGANSISDLCSYQLPTAHFSKLEILNVKECAKLRNLMSPSVARGVLNLRILEINDCRSMEEVITEEEQEEEEIMTNEPLFPLLEELKLQRLPKLRHFFLAKRALEFPFLRVVCIHDCPEMKTFVQQGSVSTPSLESVNNDDEVKVVDLNRVMFNSKVSCPSLEELELDRAESISALFSHKLPTAYLSKLEKLYVSDCAKLRNLMSPSVARGALNLRILEIKDCQSMEEVITEEEQQGEEMTNEFLFPLLEDLELKGLPKLGHFFLTKHALEFPFLRVVRIHDCPEMKTFVQQGSLSTPCLKRMNNDNEVKVDDLNRAMFNSKVSCHSLEDLTIHWVNSITVLCSYQLPTAYFSKLVILTVRNCGKLRNLMSPSVARGVLNLRMLNIAGCQSMEEVITLEEQQGKTIMTNETVFPRLEELQLGRLPKLRHFFLMEHALKFPFLREVKIDDCPEMKTFVQQEISVSTPILKWVNHDDEVKVNDLNKWTQQKFNSKAGQGTTDGYQSEAKDGDESKATDSEKSKASNGDESEASDDDESEATYGDESEAADEDGSEATESRKGEPD</sequence>
<keyword evidence="6" id="KW-0067">ATP-binding</keyword>
<feature type="region of interest" description="Disordered" evidence="8">
    <location>
        <begin position="1568"/>
        <end position="1641"/>
    </location>
</feature>
<feature type="domain" description="Disease resistance protein At4g27190-like leucine-rich repeats" evidence="10">
    <location>
        <begin position="913"/>
        <end position="1040"/>
    </location>
</feature>
<dbReference type="InterPro" id="IPR057135">
    <property type="entry name" value="At4g27190-like_LRR"/>
</dbReference>
<dbReference type="Gene3D" id="1.10.8.430">
    <property type="entry name" value="Helical domain of apoptotic protease-activating factors"/>
    <property type="match status" value="1"/>
</dbReference>
<feature type="coiled-coil region" evidence="7">
    <location>
        <begin position="33"/>
        <end position="60"/>
    </location>
</feature>
<dbReference type="FunFam" id="3.40.50.300:FF:001091">
    <property type="entry name" value="Probable disease resistance protein At1g61300"/>
    <property type="match status" value="1"/>
</dbReference>
<feature type="domain" description="NB-ARC" evidence="9">
    <location>
        <begin position="158"/>
        <end position="320"/>
    </location>
</feature>
<dbReference type="GO" id="GO:0005524">
    <property type="term" value="F:ATP binding"/>
    <property type="evidence" value="ECO:0007669"/>
    <property type="project" value="UniProtKB-KW"/>
</dbReference>
<evidence type="ECO:0000256" key="4">
    <source>
        <dbReference type="ARBA" id="ARBA00022741"/>
    </source>
</evidence>
<dbReference type="SUPFAM" id="SSF52047">
    <property type="entry name" value="RNI-like"/>
    <property type="match status" value="2"/>
</dbReference>
<dbReference type="Pfam" id="PF23598">
    <property type="entry name" value="LRR_14"/>
    <property type="match status" value="1"/>
</dbReference>
<feature type="compositionally biased region" description="Polar residues" evidence="8">
    <location>
        <begin position="1568"/>
        <end position="1580"/>
    </location>
</feature>
<evidence type="ECO:0000256" key="1">
    <source>
        <dbReference type="ARBA" id="ARBA00008894"/>
    </source>
</evidence>
<dbReference type="SUPFAM" id="SSF52540">
    <property type="entry name" value="P-loop containing nucleoside triphosphate hydrolases"/>
    <property type="match status" value="1"/>
</dbReference>
<dbReference type="InterPro" id="IPR027417">
    <property type="entry name" value="P-loop_NTPase"/>
</dbReference>
<evidence type="ECO:0000313" key="12">
    <source>
        <dbReference type="EMBL" id="KAG5611333.1"/>
    </source>
</evidence>
<dbReference type="InterPro" id="IPR042197">
    <property type="entry name" value="Apaf_helical"/>
</dbReference>
<evidence type="ECO:0000256" key="7">
    <source>
        <dbReference type="SAM" id="Coils"/>
    </source>
</evidence>
<dbReference type="GO" id="GO:0043531">
    <property type="term" value="F:ADP binding"/>
    <property type="evidence" value="ECO:0007669"/>
    <property type="project" value="InterPro"/>
</dbReference>
<dbReference type="InterPro" id="IPR002182">
    <property type="entry name" value="NB-ARC"/>
</dbReference>
<comment type="caution">
    <text evidence="12">The sequence shown here is derived from an EMBL/GenBank/DDBJ whole genome shotgun (WGS) entry which is preliminary data.</text>
</comment>
<evidence type="ECO:0000256" key="8">
    <source>
        <dbReference type="SAM" id="MobiDB-lite"/>
    </source>
</evidence>
<organism evidence="12 13">
    <name type="scientific">Solanum commersonii</name>
    <name type="common">Commerson's wild potato</name>
    <name type="synonym">Commerson's nightshade</name>
    <dbReference type="NCBI Taxonomy" id="4109"/>
    <lineage>
        <taxon>Eukaryota</taxon>
        <taxon>Viridiplantae</taxon>
        <taxon>Streptophyta</taxon>
        <taxon>Embryophyta</taxon>
        <taxon>Tracheophyta</taxon>
        <taxon>Spermatophyta</taxon>
        <taxon>Magnoliopsida</taxon>
        <taxon>eudicotyledons</taxon>
        <taxon>Gunneridae</taxon>
        <taxon>Pentapetalae</taxon>
        <taxon>asterids</taxon>
        <taxon>lamiids</taxon>
        <taxon>Solanales</taxon>
        <taxon>Solanaceae</taxon>
        <taxon>Solanoideae</taxon>
        <taxon>Solaneae</taxon>
        <taxon>Solanum</taxon>
    </lineage>
</organism>
<dbReference type="OrthoDB" id="1898799at2759"/>
<evidence type="ECO:0000256" key="3">
    <source>
        <dbReference type="ARBA" id="ARBA00022737"/>
    </source>
</evidence>
<feature type="compositionally biased region" description="Acidic residues" evidence="8">
    <location>
        <begin position="1604"/>
        <end position="1631"/>
    </location>
</feature>
<dbReference type="SUPFAM" id="SSF52058">
    <property type="entry name" value="L domain-like"/>
    <property type="match status" value="1"/>
</dbReference>
<accession>A0A9J5ZFY6</accession>
<dbReference type="PRINTS" id="PR00364">
    <property type="entry name" value="DISEASERSIST"/>
</dbReference>
<reference evidence="12 13" key="1">
    <citation type="submission" date="2020-09" db="EMBL/GenBank/DDBJ databases">
        <title>De no assembly of potato wild relative species, Solanum commersonii.</title>
        <authorList>
            <person name="Cho K."/>
        </authorList>
    </citation>
    <scope>NUCLEOTIDE SEQUENCE [LARGE SCALE GENOMIC DNA]</scope>
    <source>
        <strain evidence="12">LZ3.2</strain>
        <tissue evidence="12">Leaf</tissue>
    </source>
</reference>
<keyword evidence="7" id="KW-0175">Coiled coil</keyword>
<proteinExistence type="inferred from homology"/>
<feature type="domain" description="Disease resistance protein At4g27190-like leucine-rich repeats" evidence="10">
    <location>
        <begin position="1074"/>
        <end position="1200"/>
    </location>
</feature>